<evidence type="ECO:0000256" key="6">
    <source>
        <dbReference type="ARBA" id="ARBA00022806"/>
    </source>
</evidence>
<dbReference type="CDD" id="cd18793">
    <property type="entry name" value="SF2_C_SNF"/>
    <property type="match status" value="1"/>
</dbReference>
<dbReference type="PROSITE" id="PS51192">
    <property type="entry name" value="HELICASE_ATP_BIND_1"/>
    <property type="match status" value="1"/>
</dbReference>
<dbReference type="SUPFAM" id="SSF57850">
    <property type="entry name" value="RING/U-box"/>
    <property type="match status" value="1"/>
</dbReference>
<dbReference type="SMART" id="SM00490">
    <property type="entry name" value="HELICc"/>
    <property type="match status" value="1"/>
</dbReference>
<dbReference type="OrthoDB" id="448448at2759"/>
<dbReference type="Pfam" id="PF00097">
    <property type="entry name" value="zf-C3HC4"/>
    <property type="match status" value="1"/>
</dbReference>
<protein>
    <recommendedName>
        <fullName evidence="16">Helicase SWR1</fullName>
    </recommendedName>
</protein>
<evidence type="ECO:0000313" key="14">
    <source>
        <dbReference type="EMBL" id="KAF2638871.1"/>
    </source>
</evidence>
<dbReference type="InterPro" id="IPR000330">
    <property type="entry name" value="SNF2_N"/>
</dbReference>
<gene>
    <name evidence="14" type="ORF">P280DRAFT_491340</name>
</gene>
<dbReference type="InterPro" id="IPR027417">
    <property type="entry name" value="P-loop_NTPase"/>
</dbReference>
<keyword evidence="4 9" id="KW-0863">Zinc-finger</keyword>
<dbReference type="Gene3D" id="3.40.50.10810">
    <property type="entry name" value="Tandem AAA-ATPase domain"/>
    <property type="match status" value="1"/>
</dbReference>
<dbReference type="GO" id="GO:0008094">
    <property type="term" value="F:ATP-dependent activity, acting on DNA"/>
    <property type="evidence" value="ECO:0007669"/>
    <property type="project" value="TreeGrafter"/>
</dbReference>
<feature type="domain" description="RING-type" evidence="11">
    <location>
        <begin position="740"/>
        <end position="784"/>
    </location>
</feature>
<dbReference type="SUPFAM" id="SSF52540">
    <property type="entry name" value="P-loop containing nucleoside triphosphate hydrolases"/>
    <property type="match status" value="2"/>
</dbReference>
<evidence type="ECO:0000256" key="3">
    <source>
        <dbReference type="ARBA" id="ARBA00022741"/>
    </source>
</evidence>
<name>A0A6A6RVW1_9PLEO</name>
<keyword evidence="15" id="KW-1185">Reference proteome</keyword>
<dbReference type="GO" id="GO:0016787">
    <property type="term" value="F:hydrolase activity"/>
    <property type="evidence" value="ECO:0007669"/>
    <property type="project" value="UniProtKB-KW"/>
</dbReference>
<feature type="compositionally biased region" description="Low complexity" evidence="10">
    <location>
        <begin position="239"/>
        <end position="250"/>
    </location>
</feature>
<keyword evidence="2" id="KW-0479">Metal-binding</keyword>
<dbReference type="GO" id="GO:0004386">
    <property type="term" value="F:helicase activity"/>
    <property type="evidence" value="ECO:0007669"/>
    <property type="project" value="UniProtKB-KW"/>
</dbReference>
<evidence type="ECO:0000256" key="9">
    <source>
        <dbReference type="PROSITE-ProRule" id="PRU00175"/>
    </source>
</evidence>
<evidence type="ECO:0000256" key="4">
    <source>
        <dbReference type="ARBA" id="ARBA00022771"/>
    </source>
</evidence>
<feature type="compositionally biased region" description="Low complexity" evidence="10">
    <location>
        <begin position="143"/>
        <end position="158"/>
    </location>
</feature>
<organism evidence="14 15">
    <name type="scientific">Massarina eburnea CBS 473.64</name>
    <dbReference type="NCBI Taxonomy" id="1395130"/>
    <lineage>
        <taxon>Eukaryota</taxon>
        <taxon>Fungi</taxon>
        <taxon>Dikarya</taxon>
        <taxon>Ascomycota</taxon>
        <taxon>Pezizomycotina</taxon>
        <taxon>Dothideomycetes</taxon>
        <taxon>Pleosporomycetidae</taxon>
        <taxon>Pleosporales</taxon>
        <taxon>Massarineae</taxon>
        <taxon>Massarinaceae</taxon>
        <taxon>Massarina</taxon>
    </lineage>
</organism>
<feature type="compositionally biased region" description="Polar residues" evidence="10">
    <location>
        <begin position="122"/>
        <end position="131"/>
    </location>
</feature>
<sequence length="993" mass="111594">MAPRRSGRKSLNPTSERDAASPAETIHVGQPVKAGNTRSSSRRSPKWPKYSRTFVSYSDSEEELVETKQSEQASLPFRRILKEVAIPPKVGSKKGASGRRADALNNSSIASASLEGSEYETPGTSISTTPALSARPGKSTRKSGLSAAVSASLGGSSSRNKRSRHDIQDTEDEDEDDQIEMDANVAIQLQLQMEEDEHSTTLDPDEDDMPLRKRARISAATPTYKGKGKGKAKAEDYLSATSRTARSKAAPKTSQLSHYSSDFYDDSTDADSFIPDDDDDYDMDHVSLDGKDTSDLVSDSTDSLPVLPRKTGRAGKSSTAALKAERNRRLAKFAHISDKWERKRAMNRARAEESHPKLLTMWKTLEQVPLLDVQQIEQPQAITRRLKPFQLEGVSWMARQEKTSYKGGLLGDEMGMGKTIQAVSLIMSDFPAKNPTLVVVPPVALLQWSNEISEYTNGKLSVLVYHGTNAKCKKMTVKDLKKFDVIMVSYNSLESLHRKETKGWSRGDDIIKEASPLHAIQYHRLILDEAHSIKSRVTGVAKACFALKGTYKWCLSGTPVQNRIGEFFSLLRFLEVRPFADYFCRSCDCEQLHWSVDEDHMCKVCGHGASEHISIFNQELLNPITGDDPELREDALTKLHMITARIMLRRMKRDHTNSMELPMKDIIIHNEFFSEVERDFSTSIMSNSARKFDTYVAQGVMLNNYANIFGLIMQMRQVANHPDLLLKKRSAEGGQNVYVCNICDEPAEDAVRSRCRHEFCRACVKDFVETCEASGTDADCPRCHIALSIDFEQPELEQDEDSVKKTSIINRIKMENWTSSTKIEMLVYDLYKLRSKKQTLKSIVFSQFTSMLQLIEWRLRRAGFNTVMLDGSMTPAQRQKSIEHFMTNPDVEVFLVSLKAGGVALNLTEASRVFIVDPWWNPAAEWQSADRCHRIGQKRPCVITRLCIEDSVESRMVALQEKKAAMIAGTVNNDKVALDRLTPEDLQFLFRGT</sequence>
<dbReference type="InterPro" id="IPR050628">
    <property type="entry name" value="SNF2_RAD54_helicase_TF"/>
</dbReference>
<reference evidence="14" key="1">
    <citation type="journal article" date="2020" name="Stud. Mycol.">
        <title>101 Dothideomycetes genomes: a test case for predicting lifestyles and emergence of pathogens.</title>
        <authorList>
            <person name="Haridas S."/>
            <person name="Albert R."/>
            <person name="Binder M."/>
            <person name="Bloem J."/>
            <person name="Labutti K."/>
            <person name="Salamov A."/>
            <person name="Andreopoulos B."/>
            <person name="Baker S."/>
            <person name="Barry K."/>
            <person name="Bills G."/>
            <person name="Bluhm B."/>
            <person name="Cannon C."/>
            <person name="Castanera R."/>
            <person name="Culley D."/>
            <person name="Daum C."/>
            <person name="Ezra D."/>
            <person name="Gonzalez J."/>
            <person name="Henrissat B."/>
            <person name="Kuo A."/>
            <person name="Liang C."/>
            <person name="Lipzen A."/>
            <person name="Lutzoni F."/>
            <person name="Magnuson J."/>
            <person name="Mondo S."/>
            <person name="Nolan M."/>
            <person name="Ohm R."/>
            <person name="Pangilinan J."/>
            <person name="Park H.-J."/>
            <person name="Ramirez L."/>
            <person name="Alfaro M."/>
            <person name="Sun H."/>
            <person name="Tritt A."/>
            <person name="Yoshinaga Y."/>
            <person name="Zwiers L.-H."/>
            <person name="Turgeon B."/>
            <person name="Goodwin S."/>
            <person name="Spatafora J."/>
            <person name="Crous P."/>
            <person name="Grigoriev I."/>
        </authorList>
    </citation>
    <scope>NUCLEOTIDE SEQUENCE</scope>
    <source>
        <strain evidence="14">CBS 473.64</strain>
    </source>
</reference>
<dbReference type="InterPro" id="IPR014001">
    <property type="entry name" value="Helicase_ATP-bd"/>
</dbReference>
<dbReference type="PROSITE" id="PS50089">
    <property type="entry name" value="ZF_RING_2"/>
    <property type="match status" value="1"/>
</dbReference>
<evidence type="ECO:0000256" key="10">
    <source>
        <dbReference type="SAM" id="MobiDB-lite"/>
    </source>
</evidence>
<evidence type="ECO:0000259" key="11">
    <source>
        <dbReference type="PROSITE" id="PS50089"/>
    </source>
</evidence>
<dbReference type="Gene3D" id="3.30.40.10">
    <property type="entry name" value="Zinc/RING finger domain, C3HC4 (zinc finger)"/>
    <property type="match status" value="1"/>
</dbReference>
<dbReference type="Pfam" id="PF00176">
    <property type="entry name" value="SNF2-rel_dom"/>
    <property type="match status" value="1"/>
</dbReference>
<evidence type="ECO:0000313" key="15">
    <source>
        <dbReference type="Proteomes" id="UP000799753"/>
    </source>
</evidence>
<comment type="similarity">
    <text evidence="1">Belongs to the SNF2/RAD54 helicase family.</text>
</comment>
<dbReference type="Gene3D" id="3.40.50.300">
    <property type="entry name" value="P-loop containing nucleotide triphosphate hydrolases"/>
    <property type="match status" value="1"/>
</dbReference>
<feature type="region of interest" description="Disordered" evidence="10">
    <location>
        <begin position="58"/>
        <end position="77"/>
    </location>
</feature>
<dbReference type="Pfam" id="PF00271">
    <property type="entry name" value="Helicase_C"/>
    <property type="match status" value="1"/>
</dbReference>
<dbReference type="GO" id="GO:0006289">
    <property type="term" value="P:nucleotide-excision repair"/>
    <property type="evidence" value="ECO:0007669"/>
    <property type="project" value="TreeGrafter"/>
</dbReference>
<dbReference type="GO" id="GO:0005524">
    <property type="term" value="F:ATP binding"/>
    <property type="evidence" value="ECO:0007669"/>
    <property type="project" value="UniProtKB-KW"/>
</dbReference>
<feature type="compositionally biased region" description="Basic and acidic residues" evidence="10">
    <location>
        <begin position="283"/>
        <end position="294"/>
    </location>
</feature>
<dbReference type="GO" id="GO:0005634">
    <property type="term" value="C:nucleus"/>
    <property type="evidence" value="ECO:0007669"/>
    <property type="project" value="TreeGrafter"/>
</dbReference>
<evidence type="ECO:0000256" key="8">
    <source>
        <dbReference type="ARBA" id="ARBA00022840"/>
    </source>
</evidence>
<dbReference type="InterPro" id="IPR018957">
    <property type="entry name" value="Znf_C3HC4_RING-type"/>
</dbReference>
<dbReference type="InterPro" id="IPR001841">
    <property type="entry name" value="Znf_RING"/>
</dbReference>
<feature type="region of interest" description="Disordered" evidence="10">
    <location>
        <begin position="1"/>
        <end position="53"/>
    </location>
</feature>
<evidence type="ECO:0000259" key="12">
    <source>
        <dbReference type="PROSITE" id="PS51192"/>
    </source>
</evidence>
<evidence type="ECO:0000256" key="1">
    <source>
        <dbReference type="ARBA" id="ARBA00007025"/>
    </source>
</evidence>
<evidence type="ECO:0000259" key="13">
    <source>
        <dbReference type="PROSITE" id="PS51194"/>
    </source>
</evidence>
<dbReference type="SMART" id="SM00487">
    <property type="entry name" value="DEXDc"/>
    <property type="match status" value="1"/>
</dbReference>
<keyword evidence="3" id="KW-0547">Nucleotide-binding</keyword>
<dbReference type="InterPro" id="IPR017907">
    <property type="entry name" value="Znf_RING_CS"/>
</dbReference>
<dbReference type="EMBL" id="MU006788">
    <property type="protein sequence ID" value="KAF2638871.1"/>
    <property type="molecule type" value="Genomic_DNA"/>
</dbReference>
<dbReference type="PANTHER" id="PTHR45626">
    <property type="entry name" value="TRANSCRIPTION TERMINATION FACTOR 2-RELATED"/>
    <property type="match status" value="1"/>
</dbReference>
<feature type="compositionally biased region" description="Acidic residues" evidence="10">
    <location>
        <begin position="193"/>
        <end position="208"/>
    </location>
</feature>
<dbReference type="InterPro" id="IPR013083">
    <property type="entry name" value="Znf_RING/FYVE/PHD"/>
</dbReference>
<dbReference type="GO" id="GO:0008270">
    <property type="term" value="F:zinc ion binding"/>
    <property type="evidence" value="ECO:0007669"/>
    <property type="project" value="UniProtKB-KW"/>
</dbReference>
<feature type="compositionally biased region" description="Low complexity" evidence="10">
    <location>
        <begin position="295"/>
        <end position="304"/>
    </location>
</feature>
<dbReference type="InterPro" id="IPR001650">
    <property type="entry name" value="Helicase_C-like"/>
</dbReference>
<keyword evidence="6" id="KW-0347">Helicase</keyword>
<dbReference type="AlphaFoldDB" id="A0A6A6RVW1"/>
<keyword evidence="7" id="KW-0862">Zinc</keyword>
<keyword evidence="5" id="KW-0378">Hydrolase</keyword>
<evidence type="ECO:0000256" key="2">
    <source>
        <dbReference type="ARBA" id="ARBA00022723"/>
    </source>
</evidence>
<dbReference type="PANTHER" id="PTHR45626:SF12">
    <property type="entry name" value="DNA REPAIR PROTEIN RAD16"/>
    <property type="match status" value="1"/>
</dbReference>
<dbReference type="PROSITE" id="PS51194">
    <property type="entry name" value="HELICASE_CTER"/>
    <property type="match status" value="1"/>
</dbReference>
<dbReference type="PROSITE" id="PS00518">
    <property type="entry name" value="ZF_RING_1"/>
    <property type="match status" value="1"/>
</dbReference>
<feature type="compositionally biased region" description="Acidic residues" evidence="10">
    <location>
        <begin position="263"/>
        <end position="282"/>
    </location>
</feature>
<evidence type="ECO:0000256" key="5">
    <source>
        <dbReference type="ARBA" id="ARBA00022801"/>
    </source>
</evidence>
<dbReference type="Proteomes" id="UP000799753">
    <property type="component" value="Unassembled WGS sequence"/>
</dbReference>
<evidence type="ECO:0008006" key="16">
    <source>
        <dbReference type="Google" id="ProtNLM"/>
    </source>
</evidence>
<dbReference type="InterPro" id="IPR038718">
    <property type="entry name" value="SNF2-like_sf"/>
</dbReference>
<dbReference type="SMART" id="SM00184">
    <property type="entry name" value="RING"/>
    <property type="match status" value="1"/>
</dbReference>
<proteinExistence type="inferred from homology"/>
<accession>A0A6A6RVW1</accession>
<feature type="compositionally biased region" description="Low complexity" evidence="10">
    <location>
        <begin position="103"/>
        <end position="114"/>
    </location>
</feature>
<feature type="domain" description="Helicase ATP-binding" evidence="12">
    <location>
        <begin position="399"/>
        <end position="577"/>
    </location>
</feature>
<feature type="region of interest" description="Disordered" evidence="10">
    <location>
        <begin position="83"/>
        <end position="322"/>
    </location>
</feature>
<evidence type="ECO:0000256" key="7">
    <source>
        <dbReference type="ARBA" id="ARBA00022833"/>
    </source>
</evidence>
<dbReference type="InterPro" id="IPR049730">
    <property type="entry name" value="SNF2/RAD54-like_C"/>
</dbReference>
<dbReference type="CDD" id="cd18008">
    <property type="entry name" value="DEXDc_SHPRH-like"/>
    <property type="match status" value="1"/>
</dbReference>
<feature type="compositionally biased region" description="Acidic residues" evidence="10">
    <location>
        <begin position="169"/>
        <end position="180"/>
    </location>
</feature>
<feature type="domain" description="Helicase C-terminal" evidence="13">
    <location>
        <begin position="825"/>
        <end position="982"/>
    </location>
</feature>
<keyword evidence="8" id="KW-0067">ATP-binding</keyword>